<reference evidence="1" key="1">
    <citation type="submission" date="2022-11" db="EMBL/GenBank/DDBJ databases">
        <title>Lysinibacillus irui.</title>
        <authorList>
            <person name="Akintayo S.O."/>
        </authorList>
    </citation>
    <scope>NUCLEOTIDE SEQUENCE</scope>
    <source>
        <strain evidence="1">IRB4-01</strain>
    </source>
</reference>
<dbReference type="AlphaFoldDB" id="A0AAJ5UV26"/>
<proteinExistence type="predicted"/>
<evidence type="ECO:0000313" key="1">
    <source>
        <dbReference type="EMBL" id="WDV06732.1"/>
    </source>
</evidence>
<gene>
    <name evidence="1" type="ORF">OU989_21305</name>
</gene>
<dbReference type="KEGG" id="liu:OU989_21305"/>
<dbReference type="EMBL" id="CP113527">
    <property type="protein sequence ID" value="WDV06732.1"/>
    <property type="molecule type" value="Genomic_DNA"/>
</dbReference>
<evidence type="ECO:0000313" key="2">
    <source>
        <dbReference type="Proteomes" id="UP001219585"/>
    </source>
</evidence>
<sequence>MVLQAEVDNKVPFISMLKKNGISHVVSFDDEWDSKDEPPKQILEMDALEYLETMGENIDIEQIEPIMLEHDINSVQEVLDSLLEDLGELKSIINKHVGTKRDKKELEILENLFKEIQEEDIQFSKFSKKFECDDVRNIDGRILFLLDMNMEDLGEGKDVIIETLIEINKVRRNTLDIAIVYSHEVLTSYKDHTSKIQYLEANLTGYTEIQNETEKYLLAHQLWAIPKVKSQEALVEQLNSILTNAILGHTLYKYLNRKVNIMSTTIMELIKFSDNEFDLLLKDALIEGESLLNVLQRIQFSLLNKNEFNSKTSDTIYIQAIENLLDIFNSKTQGIINDFKEIDKIDKIRTQSRKQKLEEASYKNLSEYGLIDYSINTTYEDLQTGDIFNLKLHNDEQQYYGVLITANCDIPIRFGKKFTEGTQRNEEYMSLLLYTPIEIEQAKKDLINDTANKYIWPVIERGNSDMFIALKPSEKVIHVHSNLLDTCTLNKEGKACLDYKKEEFEKYKSYNYILHFESVLKDWVTDIFNVSHYTNNPTLVEDMNGKSKQYLELLSGYKYLVSLDISTKEFKMERIGRMSSNHSLKIIQNYANKISRLGVESIPFTQ</sequence>
<name>A0AAJ5UV26_9BACI</name>
<dbReference type="RefSeq" id="WP_274794919.1">
    <property type="nucleotide sequence ID" value="NZ_CP113527.1"/>
</dbReference>
<dbReference type="Proteomes" id="UP001219585">
    <property type="component" value="Chromosome"/>
</dbReference>
<protein>
    <submittedName>
        <fullName evidence="1">Uncharacterized protein</fullName>
    </submittedName>
</protein>
<organism evidence="1 2">
    <name type="scientific">Lysinibacillus irui</name>
    <dbReference type="NCBI Taxonomy" id="2998077"/>
    <lineage>
        <taxon>Bacteria</taxon>
        <taxon>Bacillati</taxon>
        <taxon>Bacillota</taxon>
        <taxon>Bacilli</taxon>
        <taxon>Bacillales</taxon>
        <taxon>Bacillaceae</taxon>
        <taxon>Lysinibacillus</taxon>
    </lineage>
</organism>
<accession>A0AAJ5UV26</accession>